<protein>
    <submittedName>
        <fullName evidence="2">Uncharacterized protein</fullName>
    </submittedName>
</protein>
<reference evidence="2" key="1">
    <citation type="journal article" date="2014" name="Genome Announc.">
        <title>De novo whole-genome sequence and genome annotation of Lichtheimia ramosa.</title>
        <authorList>
            <person name="Linde J."/>
            <person name="Schwartze V."/>
            <person name="Binder U."/>
            <person name="Lass-Florl C."/>
            <person name="Voigt K."/>
            <person name="Horn F."/>
        </authorList>
    </citation>
    <scope>NUCLEOTIDE SEQUENCE</scope>
    <source>
        <strain evidence="2">JMRC FSU:6197</strain>
    </source>
</reference>
<feature type="region of interest" description="Disordered" evidence="1">
    <location>
        <begin position="482"/>
        <end position="507"/>
    </location>
</feature>
<sequence>MGGPNPGIDPVIVAYISECLEKKKPVTLRGFVEAERDLVIQTSNRGEDLTTVWPFRFGKAAKQLNATIERSKVDWGDIALEILKRQPTAAPLSSKASTTTADSDLLSTSSSTSSSSSSTTVKRLCASDQTRAIKMFEALDPNKMWKLSTGTMVEEQLALLVKECNFEHQCHSMILDPSLHIWNQYFTEEELNEISSYNTMAVSPLPVHIRDYLSSYKSKHTLDDLTVQHNTFGPFDRVKQSDLYWVHKAVSDALDLYHCNYFQDLDRTEEDIVRRVWELIERCFDYTNIKYTGGEMASQASAQRMNGGRDPSAIHYMKRKRSGTKTDGLFKSKVGFLELGTCEAGKFSDTTSTKSIQEGSLKCPKTLKDMLLNIVQESPRNIRKAQTLGFIVSGKYFWDALFQDCLYAILQLIAASFPQGYVCRIMDLSGWLQYPTCEKDMIKRLTPIIQLIWHAKTTMTQMVDMVQMDEDTVDLSMKRSTIPIPPSFTPSSNKSSPSNGKRSRNDL</sequence>
<organism evidence="2">
    <name type="scientific">Lichtheimia ramosa</name>
    <dbReference type="NCBI Taxonomy" id="688394"/>
    <lineage>
        <taxon>Eukaryota</taxon>
        <taxon>Fungi</taxon>
        <taxon>Fungi incertae sedis</taxon>
        <taxon>Mucoromycota</taxon>
        <taxon>Mucoromycotina</taxon>
        <taxon>Mucoromycetes</taxon>
        <taxon>Mucorales</taxon>
        <taxon>Lichtheimiaceae</taxon>
        <taxon>Lichtheimia</taxon>
    </lineage>
</organism>
<dbReference type="AlphaFoldDB" id="A0A077WKN6"/>
<feature type="region of interest" description="Disordered" evidence="1">
    <location>
        <begin position="91"/>
        <end position="121"/>
    </location>
</feature>
<dbReference type="EMBL" id="LK023324">
    <property type="protein sequence ID" value="CDS08301.1"/>
    <property type="molecule type" value="Genomic_DNA"/>
</dbReference>
<accession>A0A077WKN6</accession>
<feature type="compositionally biased region" description="Low complexity" evidence="1">
    <location>
        <begin position="93"/>
        <end position="120"/>
    </location>
</feature>
<gene>
    <name evidence="2" type="ORF">LRAMOSA02249</name>
</gene>
<evidence type="ECO:0000256" key="1">
    <source>
        <dbReference type="SAM" id="MobiDB-lite"/>
    </source>
</evidence>
<dbReference type="OrthoDB" id="2288255at2759"/>
<name>A0A077WKN6_9FUNG</name>
<feature type="compositionally biased region" description="Low complexity" evidence="1">
    <location>
        <begin position="489"/>
        <end position="500"/>
    </location>
</feature>
<evidence type="ECO:0000313" key="2">
    <source>
        <dbReference type="EMBL" id="CDS08301.1"/>
    </source>
</evidence>
<proteinExistence type="predicted"/>